<sequence>MPSIAKFVGLLLMTFGEFGFGNMYHGIAFFQLSVRFFGQAEGDGYWIDAVCLMYMTANSFLMISTSIYFDTLCFSFTPEPLPFYFPLEHAYWKPASRHPSIDKYFIKQIVTSKLMKPEILKKKKEIDTQSPVKNNPDVVNKDENRPPVSKNPQNAPLVVLYGVCKRVNDNWKVNQLSLTCRIGEIVTLYGHHGCGSEEILSMISGKMKPDYGEVLMEQSQRPLVISTTTDIPLVNYMNVTEYLEIISRTRGIALSNELRDGIFEELDLRKVHDRTLDILSTTQRERLRIAAAFVGHPDIVLIDWPTKESLPEWKFMILRSIIISSYDAEETEAISDKVVLLSEGYVVLNGATERFKTSYRLF</sequence>
<dbReference type="InterPro" id="IPR003439">
    <property type="entry name" value="ABC_transporter-like_ATP-bd"/>
</dbReference>
<keyword evidence="2" id="KW-0472">Membrane</keyword>
<feature type="transmembrane region" description="Helical" evidence="2">
    <location>
        <begin position="7"/>
        <end position="25"/>
    </location>
</feature>
<evidence type="ECO:0000256" key="1">
    <source>
        <dbReference type="SAM" id="MobiDB-lite"/>
    </source>
</evidence>
<dbReference type="GO" id="GO:0005524">
    <property type="term" value="F:ATP binding"/>
    <property type="evidence" value="ECO:0007669"/>
    <property type="project" value="InterPro"/>
</dbReference>
<dbReference type="GO" id="GO:0005319">
    <property type="term" value="F:lipid transporter activity"/>
    <property type="evidence" value="ECO:0007669"/>
    <property type="project" value="TreeGrafter"/>
</dbReference>
<keyword evidence="2" id="KW-0812">Transmembrane</keyword>
<name>A0A1I7TD82_9PELO</name>
<feature type="region of interest" description="Disordered" evidence="1">
    <location>
        <begin position="125"/>
        <end position="149"/>
    </location>
</feature>
<dbReference type="InterPro" id="IPR026082">
    <property type="entry name" value="ABCA"/>
</dbReference>
<reference evidence="5" key="1">
    <citation type="submission" date="2016-11" db="UniProtKB">
        <authorList>
            <consortium name="WormBaseParasite"/>
        </authorList>
    </citation>
    <scope>IDENTIFICATION</scope>
</reference>
<feature type="domain" description="ABC transporter" evidence="3">
    <location>
        <begin position="158"/>
        <end position="361"/>
    </location>
</feature>
<evidence type="ECO:0000259" key="3">
    <source>
        <dbReference type="PROSITE" id="PS50893"/>
    </source>
</evidence>
<dbReference type="Pfam" id="PF00005">
    <property type="entry name" value="ABC_tran"/>
    <property type="match status" value="1"/>
</dbReference>
<dbReference type="PROSITE" id="PS50893">
    <property type="entry name" value="ABC_TRANSPORTER_2"/>
    <property type="match status" value="1"/>
</dbReference>
<protein>
    <submittedName>
        <fullName evidence="5">ABC transporter domain-containing protein</fullName>
    </submittedName>
</protein>
<dbReference type="Gene3D" id="3.40.50.300">
    <property type="entry name" value="P-loop containing nucleotide triphosphate hydrolases"/>
    <property type="match status" value="1"/>
</dbReference>
<dbReference type="STRING" id="1561998.A0A1I7TD82"/>
<keyword evidence="4" id="KW-1185">Reference proteome</keyword>
<evidence type="ECO:0000256" key="2">
    <source>
        <dbReference type="SAM" id="Phobius"/>
    </source>
</evidence>
<dbReference type="PANTHER" id="PTHR19229">
    <property type="entry name" value="ATP-BINDING CASSETTE TRANSPORTER SUBFAMILY A ABCA"/>
    <property type="match status" value="1"/>
</dbReference>
<dbReference type="SUPFAM" id="SSF52540">
    <property type="entry name" value="P-loop containing nucleoside triphosphate hydrolases"/>
    <property type="match status" value="1"/>
</dbReference>
<evidence type="ECO:0000313" key="5">
    <source>
        <dbReference type="WBParaSite" id="Csp11.Scaffold585.g4771.t1"/>
    </source>
</evidence>
<dbReference type="AlphaFoldDB" id="A0A1I7TD82"/>
<dbReference type="GO" id="GO:0016020">
    <property type="term" value="C:membrane"/>
    <property type="evidence" value="ECO:0007669"/>
    <property type="project" value="InterPro"/>
</dbReference>
<organism evidence="4 5">
    <name type="scientific">Caenorhabditis tropicalis</name>
    <dbReference type="NCBI Taxonomy" id="1561998"/>
    <lineage>
        <taxon>Eukaryota</taxon>
        <taxon>Metazoa</taxon>
        <taxon>Ecdysozoa</taxon>
        <taxon>Nematoda</taxon>
        <taxon>Chromadorea</taxon>
        <taxon>Rhabditida</taxon>
        <taxon>Rhabditina</taxon>
        <taxon>Rhabditomorpha</taxon>
        <taxon>Rhabditoidea</taxon>
        <taxon>Rhabditidae</taxon>
        <taxon>Peloderinae</taxon>
        <taxon>Caenorhabditis</taxon>
    </lineage>
</organism>
<dbReference type="GO" id="GO:0016887">
    <property type="term" value="F:ATP hydrolysis activity"/>
    <property type="evidence" value="ECO:0007669"/>
    <property type="project" value="InterPro"/>
</dbReference>
<dbReference type="WBParaSite" id="Csp11.Scaffold585.g4771.t1">
    <property type="protein sequence ID" value="Csp11.Scaffold585.g4771.t1"/>
    <property type="gene ID" value="Csp11.Scaffold585.g4771"/>
</dbReference>
<proteinExistence type="predicted"/>
<dbReference type="InterPro" id="IPR027417">
    <property type="entry name" value="P-loop_NTPase"/>
</dbReference>
<dbReference type="PANTHER" id="PTHR19229:SF209">
    <property type="entry name" value="ATP-BINDING CASSETTE SUB-FAMILY A MEMBER 5 ISOFORM X1"/>
    <property type="match status" value="1"/>
</dbReference>
<dbReference type="Proteomes" id="UP000095282">
    <property type="component" value="Unplaced"/>
</dbReference>
<keyword evidence="2" id="KW-1133">Transmembrane helix</keyword>
<evidence type="ECO:0000313" key="4">
    <source>
        <dbReference type="Proteomes" id="UP000095282"/>
    </source>
</evidence>
<dbReference type="GO" id="GO:0140359">
    <property type="term" value="F:ABC-type transporter activity"/>
    <property type="evidence" value="ECO:0007669"/>
    <property type="project" value="InterPro"/>
</dbReference>
<dbReference type="eggNOG" id="KOG0059">
    <property type="taxonomic scope" value="Eukaryota"/>
</dbReference>
<accession>A0A1I7TD82</accession>